<reference evidence="2" key="1">
    <citation type="journal article" date="2005" name="Nature">
        <title>The map-based sequence of the rice genome.</title>
        <authorList>
            <consortium name="International rice genome sequencing project (IRGSP)"/>
            <person name="Matsumoto T."/>
            <person name="Wu J."/>
            <person name="Kanamori H."/>
            <person name="Katayose Y."/>
            <person name="Fujisawa M."/>
            <person name="Namiki N."/>
            <person name="Mizuno H."/>
            <person name="Yamamoto K."/>
            <person name="Antonio B.A."/>
            <person name="Baba T."/>
            <person name="Sakata K."/>
            <person name="Nagamura Y."/>
            <person name="Aoki H."/>
            <person name="Arikawa K."/>
            <person name="Arita K."/>
            <person name="Bito T."/>
            <person name="Chiden Y."/>
            <person name="Fujitsuka N."/>
            <person name="Fukunaka R."/>
            <person name="Hamada M."/>
            <person name="Harada C."/>
            <person name="Hayashi A."/>
            <person name="Hijishita S."/>
            <person name="Honda M."/>
            <person name="Hosokawa S."/>
            <person name="Ichikawa Y."/>
            <person name="Idonuma A."/>
            <person name="Iijima M."/>
            <person name="Ikeda M."/>
            <person name="Ikeno M."/>
            <person name="Ito K."/>
            <person name="Ito S."/>
            <person name="Ito T."/>
            <person name="Ito Y."/>
            <person name="Ito Y."/>
            <person name="Iwabuchi A."/>
            <person name="Kamiya K."/>
            <person name="Karasawa W."/>
            <person name="Kurita K."/>
            <person name="Katagiri S."/>
            <person name="Kikuta A."/>
            <person name="Kobayashi H."/>
            <person name="Kobayashi N."/>
            <person name="Machita K."/>
            <person name="Maehara T."/>
            <person name="Masukawa M."/>
            <person name="Mizubayashi T."/>
            <person name="Mukai Y."/>
            <person name="Nagasaki H."/>
            <person name="Nagata Y."/>
            <person name="Naito S."/>
            <person name="Nakashima M."/>
            <person name="Nakama Y."/>
            <person name="Nakamichi Y."/>
            <person name="Nakamura M."/>
            <person name="Meguro A."/>
            <person name="Negishi M."/>
            <person name="Ohta I."/>
            <person name="Ohta T."/>
            <person name="Okamoto M."/>
            <person name="Ono N."/>
            <person name="Saji S."/>
            <person name="Sakaguchi M."/>
            <person name="Sakai K."/>
            <person name="Shibata M."/>
            <person name="Shimokawa T."/>
            <person name="Song J."/>
            <person name="Takazaki Y."/>
            <person name="Terasawa K."/>
            <person name="Tsugane M."/>
            <person name="Tsuji K."/>
            <person name="Ueda S."/>
            <person name="Waki K."/>
            <person name="Yamagata H."/>
            <person name="Yamamoto M."/>
            <person name="Yamamoto S."/>
            <person name="Yamane H."/>
            <person name="Yoshiki S."/>
            <person name="Yoshihara R."/>
            <person name="Yukawa K."/>
            <person name="Zhong H."/>
            <person name="Yano M."/>
            <person name="Yuan Q."/>
            <person name="Ouyang S."/>
            <person name="Liu J."/>
            <person name="Jones K.M."/>
            <person name="Gansberger K."/>
            <person name="Moffat K."/>
            <person name="Hill J."/>
            <person name="Bera J."/>
            <person name="Fadrosh D."/>
            <person name="Jin S."/>
            <person name="Johri S."/>
            <person name="Kim M."/>
            <person name="Overton L."/>
            <person name="Reardon M."/>
            <person name="Tsitrin T."/>
            <person name="Vuong H."/>
            <person name="Weaver B."/>
            <person name="Ciecko A."/>
            <person name="Tallon L."/>
            <person name="Jackson J."/>
            <person name="Pai G."/>
            <person name="Aken S.V."/>
            <person name="Utterback T."/>
            <person name="Reidmuller S."/>
            <person name="Feldblyum T."/>
            <person name="Hsiao J."/>
            <person name="Zismann V."/>
            <person name="Iobst S."/>
            <person name="de Vazeille A.R."/>
            <person name="Buell C.R."/>
            <person name="Ying K."/>
            <person name="Li Y."/>
            <person name="Lu T."/>
            <person name="Huang Y."/>
            <person name="Zhao Q."/>
            <person name="Feng Q."/>
            <person name="Zhang L."/>
            <person name="Zhu J."/>
            <person name="Weng Q."/>
            <person name="Mu J."/>
            <person name="Lu Y."/>
            <person name="Fan D."/>
            <person name="Liu Y."/>
            <person name="Guan J."/>
            <person name="Zhang Y."/>
            <person name="Yu S."/>
            <person name="Liu X."/>
            <person name="Zhang Y."/>
            <person name="Hong G."/>
            <person name="Han B."/>
            <person name="Choisne N."/>
            <person name="Demange N."/>
            <person name="Orjeda G."/>
            <person name="Samain S."/>
            <person name="Cattolico L."/>
            <person name="Pelletier E."/>
            <person name="Couloux A."/>
            <person name="Segurens B."/>
            <person name="Wincker P."/>
            <person name="D'Hont A."/>
            <person name="Scarpelli C."/>
            <person name="Weissenbach J."/>
            <person name="Salanoubat M."/>
            <person name="Quetier F."/>
            <person name="Yu Y."/>
            <person name="Kim H.R."/>
            <person name="Rambo T."/>
            <person name="Currie J."/>
            <person name="Collura K."/>
            <person name="Luo M."/>
            <person name="Yang T."/>
            <person name="Ammiraju J.S.S."/>
            <person name="Engler F."/>
            <person name="Soderlund C."/>
            <person name="Wing R.A."/>
            <person name="Palmer L.E."/>
            <person name="de la Bastide M."/>
            <person name="Spiegel L."/>
            <person name="Nascimento L."/>
            <person name="Zutavern T."/>
            <person name="O'Shaughnessy A."/>
            <person name="Dike S."/>
            <person name="Dedhia N."/>
            <person name="Preston R."/>
            <person name="Balija V."/>
            <person name="McCombie W.R."/>
            <person name="Chow T."/>
            <person name="Chen H."/>
            <person name="Chung M."/>
            <person name="Chen C."/>
            <person name="Shaw J."/>
            <person name="Wu H."/>
            <person name="Hsiao K."/>
            <person name="Chao Y."/>
            <person name="Chu M."/>
            <person name="Cheng C."/>
            <person name="Hour A."/>
            <person name="Lee P."/>
            <person name="Lin S."/>
            <person name="Lin Y."/>
            <person name="Liou J."/>
            <person name="Liu S."/>
            <person name="Hsing Y."/>
            <person name="Raghuvanshi S."/>
            <person name="Mohanty A."/>
            <person name="Bharti A.K."/>
            <person name="Gaur A."/>
            <person name="Gupta V."/>
            <person name="Kumar D."/>
            <person name="Ravi V."/>
            <person name="Vij S."/>
            <person name="Kapur A."/>
            <person name="Khurana P."/>
            <person name="Khurana P."/>
            <person name="Khurana J.P."/>
            <person name="Tyagi A.K."/>
            <person name="Gaikwad K."/>
            <person name="Singh A."/>
            <person name="Dalal V."/>
            <person name="Srivastava S."/>
            <person name="Dixit A."/>
            <person name="Pal A.K."/>
            <person name="Ghazi I.A."/>
            <person name="Yadav M."/>
            <person name="Pandit A."/>
            <person name="Bhargava A."/>
            <person name="Sureshbabu K."/>
            <person name="Batra K."/>
            <person name="Sharma T.R."/>
            <person name="Mohapatra T."/>
            <person name="Singh N.K."/>
            <person name="Messing J."/>
            <person name="Nelson A.B."/>
            <person name="Fuks G."/>
            <person name="Kavchok S."/>
            <person name="Keizer G."/>
            <person name="Linton E."/>
            <person name="Llaca V."/>
            <person name="Song R."/>
            <person name="Tanyolac B."/>
            <person name="Young S."/>
            <person name="Ho-Il K."/>
            <person name="Hahn J.H."/>
            <person name="Sangsakoo G."/>
            <person name="Vanavichit A."/>
            <person name="de Mattos Luiz.A.T."/>
            <person name="Zimmer P.D."/>
            <person name="Malone G."/>
            <person name="Dellagostin O."/>
            <person name="de Oliveira A.C."/>
            <person name="Bevan M."/>
            <person name="Bancroft I."/>
            <person name="Minx P."/>
            <person name="Cordum H."/>
            <person name="Wilson R."/>
            <person name="Cheng Z."/>
            <person name="Jin W."/>
            <person name="Jiang J."/>
            <person name="Leong S.A."/>
            <person name="Iwama H."/>
            <person name="Gojobori T."/>
            <person name="Itoh T."/>
            <person name="Niimura Y."/>
            <person name="Fujii Y."/>
            <person name="Habara T."/>
            <person name="Sakai H."/>
            <person name="Sato Y."/>
            <person name="Wilson G."/>
            <person name="Kumar K."/>
            <person name="McCouch S."/>
            <person name="Juretic N."/>
            <person name="Hoen D."/>
            <person name="Wright S."/>
            <person name="Bruskiewich R."/>
            <person name="Bureau T."/>
            <person name="Miyao A."/>
            <person name="Hirochika H."/>
            <person name="Nishikawa T."/>
            <person name="Kadowaki K."/>
            <person name="Sugiura M."/>
            <person name="Burr B."/>
            <person name="Sasaki T."/>
        </authorList>
    </citation>
    <scope>NUCLEOTIDE SEQUENCE [LARGE SCALE GENOMIC DNA]</scope>
    <source>
        <strain evidence="2">cv. Nipponbare</strain>
    </source>
</reference>
<dbReference type="AlphaFoldDB" id="Q6ERL3"/>
<organism evidence="1 2">
    <name type="scientific">Oryza sativa subsp. japonica</name>
    <name type="common">Rice</name>
    <dbReference type="NCBI Taxonomy" id="39947"/>
    <lineage>
        <taxon>Eukaryota</taxon>
        <taxon>Viridiplantae</taxon>
        <taxon>Streptophyta</taxon>
        <taxon>Embryophyta</taxon>
        <taxon>Tracheophyta</taxon>
        <taxon>Spermatophyta</taxon>
        <taxon>Magnoliopsida</taxon>
        <taxon>Liliopsida</taxon>
        <taxon>Poales</taxon>
        <taxon>Poaceae</taxon>
        <taxon>BOP clade</taxon>
        <taxon>Oryzoideae</taxon>
        <taxon>Oryzeae</taxon>
        <taxon>Oryzinae</taxon>
        <taxon>Oryza</taxon>
        <taxon>Oryza sativa</taxon>
    </lineage>
</organism>
<dbReference type="EMBL" id="AP005554">
    <property type="protein sequence ID" value="BAD28707.1"/>
    <property type="molecule type" value="Genomic_DNA"/>
</dbReference>
<evidence type="ECO:0000313" key="1">
    <source>
        <dbReference type="EMBL" id="BAD28707.1"/>
    </source>
</evidence>
<protein>
    <submittedName>
        <fullName evidence="1">Uncharacterized protein</fullName>
    </submittedName>
</protein>
<accession>Q6ERL3</accession>
<evidence type="ECO:0000313" key="2">
    <source>
        <dbReference type="Proteomes" id="UP000000763"/>
    </source>
</evidence>
<name>Q6ERL3_ORYSJ</name>
<gene>
    <name evidence="1" type="primary">OJ1118_A10.26</name>
</gene>
<reference evidence="2" key="2">
    <citation type="journal article" date="2008" name="Nucleic Acids Res.">
        <title>The rice annotation project database (RAP-DB): 2008 update.</title>
        <authorList>
            <consortium name="The rice annotation project (RAP)"/>
        </authorList>
    </citation>
    <scope>GENOME REANNOTATION</scope>
    <source>
        <strain evidence="2">cv. Nipponbare</strain>
    </source>
</reference>
<sequence length="72" mass="7559">MVMGSDGGLGGLLTSSVSWIKGATRRRAPRGFRCGVVEVIVDVFSVYPNGDVDVGKGHDLLIAALTHCSTRV</sequence>
<dbReference type="Proteomes" id="UP000000763">
    <property type="component" value="Chromosome 9"/>
</dbReference>
<proteinExistence type="predicted"/>